<dbReference type="GO" id="GO:1901135">
    <property type="term" value="P:carbohydrate derivative metabolic process"/>
    <property type="evidence" value="ECO:0007669"/>
    <property type="project" value="InterPro"/>
</dbReference>
<dbReference type="GO" id="GO:0003677">
    <property type="term" value="F:DNA binding"/>
    <property type="evidence" value="ECO:0007669"/>
    <property type="project" value="UniProtKB-KW"/>
</dbReference>
<feature type="domain" description="SIS" evidence="5">
    <location>
        <begin position="152"/>
        <end position="293"/>
    </location>
</feature>
<dbReference type="InterPro" id="IPR036388">
    <property type="entry name" value="WH-like_DNA-bd_sf"/>
</dbReference>
<dbReference type="Proteomes" id="UP000461880">
    <property type="component" value="Unassembled WGS sequence"/>
</dbReference>
<dbReference type="SUPFAM" id="SSF46689">
    <property type="entry name" value="Homeodomain-like"/>
    <property type="match status" value="1"/>
</dbReference>
<evidence type="ECO:0000256" key="2">
    <source>
        <dbReference type="ARBA" id="ARBA00023125"/>
    </source>
</evidence>
<name>A0A7X2NS09_9FIRM</name>
<keyword evidence="7" id="KW-1185">Reference proteome</keyword>
<evidence type="ECO:0000259" key="4">
    <source>
        <dbReference type="PROSITE" id="PS51071"/>
    </source>
</evidence>
<keyword evidence="3" id="KW-0804">Transcription</keyword>
<organism evidence="6 7">
    <name type="scientific">Stecheria intestinalis</name>
    <dbReference type="NCBI Taxonomy" id="2606630"/>
    <lineage>
        <taxon>Bacteria</taxon>
        <taxon>Bacillati</taxon>
        <taxon>Bacillota</taxon>
        <taxon>Erysipelotrichia</taxon>
        <taxon>Erysipelotrichales</taxon>
        <taxon>Erysipelotrichaceae</taxon>
        <taxon>Stecheria</taxon>
    </lineage>
</organism>
<sequence>MQIFFDFSSFSVCMYEFSIIMQKKRVIIMSSGPTAVVRIKAAYRDMGAKDKEIANYVLSNLQEVSRSSISDLSSHLDMADSTIFQFTKRLGYEGFRDFKIALLTEENDPQEKVSGKILEGDSEETIIHKVFQANIHALEEADASADPHQYHTALAIITSSDSTTFFGLGQSNAVALDAYQKFLRTGIRCNYCTDFHMQLMNAALLSENDCAVVISHTGRSREVIELAETIHEHKAKMILVTAYSMSPLARMADAILITPAAEDQHRTEAHATRISELAVLDALFVLVQRSDEKDSEKNWNRIREIMDKTKERVS</sequence>
<evidence type="ECO:0000313" key="6">
    <source>
        <dbReference type="EMBL" id="MSS58261.1"/>
    </source>
</evidence>
<dbReference type="PROSITE" id="PS51464">
    <property type="entry name" value="SIS"/>
    <property type="match status" value="1"/>
</dbReference>
<evidence type="ECO:0000256" key="3">
    <source>
        <dbReference type="ARBA" id="ARBA00023163"/>
    </source>
</evidence>
<reference evidence="6 7" key="1">
    <citation type="submission" date="2019-08" db="EMBL/GenBank/DDBJ databases">
        <title>In-depth cultivation of the pig gut microbiome towards novel bacterial diversity and tailored functional studies.</title>
        <authorList>
            <person name="Wylensek D."/>
            <person name="Hitch T.C.A."/>
            <person name="Clavel T."/>
        </authorList>
    </citation>
    <scope>NUCLEOTIDE SEQUENCE [LARGE SCALE GENOMIC DNA]</scope>
    <source>
        <strain evidence="6 7">Oil+RF-744-GAM-WT-6</strain>
    </source>
</reference>
<dbReference type="InterPro" id="IPR047640">
    <property type="entry name" value="RpiR-like"/>
</dbReference>
<dbReference type="AlphaFoldDB" id="A0A7X2NS09"/>
<accession>A0A7X2NS09</accession>
<dbReference type="InterPro" id="IPR009057">
    <property type="entry name" value="Homeodomain-like_sf"/>
</dbReference>
<keyword evidence="2" id="KW-0238">DNA-binding</keyword>
<dbReference type="PANTHER" id="PTHR30514:SF1">
    <property type="entry name" value="HTH-TYPE TRANSCRIPTIONAL REGULATOR HEXR-RELATED"/>
    <property type="match status" value="1"/>
</dbReference>
<protein>
    <submittedName>
        <fullName evidence="6">MurR/RpiR family transcriptional regulator</fullName>
    </submittedName>
</protein>
<comment type="caution">
    <text evidence="6">The sequence shown here is derived from an EMBL/GenBank/DDBJ whole genome shotgun (WGS) entry which is preliminary data.</text>
</comment>
<dbReference type="PROSITE" id="PS51071">
    <property type="entry name" value="HTH_RPIR"/>
    <property type="match status" value="1"/>
</dbReference>
<keyword evidence="1" id="KW-0805">Transcription regulation</keyword>
<evidence type="ECO:0000259" key="5">
    <source>
        <dbReference type="PROSITE" id="PS51464"/>
    </source>
</evidence>
<feature type="domain" description="HTH rpiR-type" evidence="4">
    <location>
        <begin position="33"/>
        <end position="109"/>
    </location>
</feature>
<dbReference type="Gene3D" id="1.10.10.10">
    <property type="entry name" value="Winged helix-like DNA-binding domain superfamily/Winged helix DNA-binding domain"/>
    <property type="match status" value="1"/>
</dbReference>
<dbReference type="GO" id="GO:0003700">
    <property type="term" value="F:DNA-binding transcription factor activity"/>
    <property type="evidence" value="ECO:0007669"/>
    <property type="project" value="InterPro"/>
</dbReference>
<dbReference type="InterPro" id="IPR000281">
    <property type="entry name" value="HTH_RpiR"/>
</dbReference>
<dbReference type="InterPro" id="IPR001347">
    <property type="entry name" value="SIS_dom"/>
</dbReference>
<dbReference type="GO" id="GO:0097367">
    <property type="term" value="F:carbohydrate derivative binding"/>
    <property type="evidence" value="ECO:0007669"/>
    <property type="project" value="InterPro"/>
</dbReference>
<dbReference type="Gene3D" id="3.40.50.10490">
    <property type="entry name" value="Glucose-6-phosphate isomerase like protein, domain 1"/>
    <property type="match status" value="1"/>
</dbReference>
<gene>
    <name evidence="6" type="ORF">FYJ51_05005</name>
</gene>
<evidence type="ECO:0000313" key="7">
    <source>
        <dbReference type="Proteomes" id="UP000461880"/>
    </source>
</evidence>
<dbReference type="Pfam" id="PF01418">
    <property type="entry name" value="HTH_6"/>
    <property type="match status" value="1"/>
</dbReference>
<dbReference type="InterPro" id="IPR046348">
    <property type="entry name" value="SIS_dom_sf"/>
</dbReference>
<dbReference type="PANTHER" id="PTHR30514">
    <property type="entry name" value="GLUCOKINASE"/>
    <property type="match status" value="1"/>
</dbReference>
<dbReference type="InterPro" id="IPR035472">
    <property type="entry name" value="RpiR-like_SIS"/>
</dbReference>
<dbReference type="SUPFAM" id="SSF53697">
    <property type="entry name" value="SIS domain"/>
    <property type="match status" value="1"/>
</dbReference>
<dbReference type="CDD" id="cd05013">
    <property type="entry name" value="SIS_RpiR"/>
    <property type="match status" value="1"/>
</dbReference>
<dbReference type="EMBL" id="VUMN01000008">
    <property type="protein sequence ID" value="MSS58261.1"/>
    <property type="molecule type" value="Genomic_DNA"/>
</dbReference>
<dbReference type="Pfam" id="PF01380">
    <property type="entry name" value="SIS"/>
    <property type="match status" value="1"/>
</dbReference>
<evidence type="ECO:0000256" key="1">
    <source>
        <dbReference type="ARBA" id="ARBA00023015"/>
    </source>
</evidence>
<proteinExistence type="predicted"/>